<protein>
    <submittedName>
        <fullName evidence="2">Uncharacterized protein</fullName>
    </submittedName>
</protein>
<reference evidence="2" key="1">
    <citation type="submission" date="2018-11" db="EMBL/GenBank/DDBJ databases">
        <authorList>
            <consortium name="Pathogen Informatics"/>
        </authorList>
    </citation>
    <scope>NUCLEOTIDE SEQUENCE</scope>
</reference>
<evidence type="ECO:0000313" key="3">
    <source>
        <dbReference type="Proteomes" id="UP000784294"/>
    </source>
</evidence>
<keyword evidence="1" id="KW-0175">Coiled coil</keyword>
<dbReference type="OrthoDB" id="2133912at2759"/>
<evidence type="ECO:0000256" key="1">
    <source>
        <dbReference type="SAM" id="Coils"/>
    </source>
</evidence>
<keyword evidence="3" id="KW-1185">Reference proteome</keyword>
<gene>
    <name evidence="2" type="ORF">PXEA_LOCUS20833</name>
</gene>
<evidence type="ECO:0000313" key="2">
    <source>
        <dbReference type="EMBL" id="VEL27393.1"/>
    </source>
</evidence>
<feature type="coiled-coil region" evidence="1">
    <location>
        <begin position="40"/>
        <end position="81"/>
    </location>
</feature>
<comment type="caution">
    <text evidence="2">The sequence shown here is derived from an EMBL/GenBank/DDBJ whole genome shotgun (WGS) entry which is preliminary data.</text>
</comment>
<dbReference type="EMBL" id="CAAALY010086964">
    <property type="protein sequence ID" value="VEL27393.1"/>
    <property type="molecule type" value="Genomic_DNA"/>
</dbReference>
<accession>A0A3S5ASN7</accession>
<name>A0A3S5ASN7_9PLAT</name>
<proteinExistence type="predicted"/>
<sequence>MYILSLVQFRSVLQENIDLLRIQRELRDRQSEVATISARLAEAQTSLDVAQTANRQLIAEVDRAHRESRQREARIDQLEAETETGSNRLRLRLVEVSAMLFWSSSIKVATISIRE</sequence>
<organism evidence="2 3">
    <name type="scientific">Protopolystoma xenopodis</name>
    <dbReference type="NCBI Taxonomy" id="117903"/>
    <lineage>
        <taxon>Eukaryota</taxon>
        <taxon>Metazoa</taxon>
        <taxon>Spiralia</taxon>
        <taxon>Lophotrochozoa</taxon>
        <taxon>Platyhelminthes</taxon>
        <taxon>Monogenea</taxon>
        <taxon>Polyopisthocotylea</taxon>
        <taxon>Polystomatidea</taxon>
        <taxon>Polystomatidae</taxon>
        <taxon>Protopolystoma</taxon>
    </lineage>
</organism>
<dbReference type="Proteomes" id="UP000784294">
    <property type="component" value="Unassembled WGS sequence"/>
</dbReference>
<dbReference type="AlphaFoldDB" id="A0A3S5ASN7"/>